<dbReference type="KEGG" id="sulj:SJPD1_0529"/>
<dbReference type="PANTHER" id="PTHR30069:SF29">
    <property type="entry name" value="HEMOGLOBIN AND HEMOGLOBIN-HAPTOGLOBIN-BINDING PROTEIN 1-RELATED"/>
    <property type="match status" value="1"/>
</dbReference>
<reference evidence="14" key="1">
    <citation type="submission" date="2017-09" db="EMBL/GenBank/DDBJ databases">
        <title>The complete genome of Sulfurospirillum sp. JPD-1.</title>
        <authorList>
            <person name="Goris T."/>
        </authorList>
    </citation>
    <scope>NUCLEOTIDE SEQUENCE [LARGE SCALE GENOMIC DNA]</scope>
    <source>
        <strain evidence="14">JPD-1</strain>
    </source>
</reference>
<keyword evidence="2" id="KW-0813">Transport</keyword>
<dbReference type="GO" id="GO:0015344">
    <property type="term" value="F:siderophore uptake transmembrane transporter activity"/>
    <property type="evidence" value="ECO:0007669"/>
    <property type="project" value="TreeGrafter"/>
</dbReference>
<dbReference type="Pfam" id="PF07715">
    <property type="entry name" value="Plug"/>
    <property type="match status" value="1"/>
</dbReference>
<organism evidence="13 14">
    <name type="scientific">Sulfurospirillum diekertiae</name>
    <dbReference type="NCBI Taxonomy" id="1854492"/>
    <lineage>
        <taxon>Bacteria</taxon>
        <taxon>Pseudomonadati</taxon>
        <taxon>Campylobacterota</taxon>
        <taxon>Epsilonproteobacteria</taxon>
        <taxon>Campylobacterales</taxon>
        <taxon>Sulfurospirillaceae</taxon>
        <taxon>Sulfurospirillum</taxon>
    </lineage>
</organism>
<keyword evidence="3" id="KW-1134">Transmembrane beta strand</keyword>
<keyword evidence="6 10" id="KW-0798">TonB box</keyword>
<evidence type="ECO:0000256" key="4">
    <source>
        <dbReference type="ARBA" id="ARBA00022692"/>
    </source>
</evidence>
<evidence type="ECO:0000256" key="8">
    <source>
        <dbReference type="ARBA" id="ARBA00023170"/>
    </source>
</evidence>
<gene>
    <name evidence="13" type="ORF">SJPD1_0529</name>
</gene>
<dbReference type="PANTHER" id="PTHR30069">
    <property type="entry name" value="TONB-DEPENDENT OUTER MEMBRANE RECEPTOR"/>
    <property type="match status" value="1"/>
</dbReference>
<evidence type="ECO:0000256" key="3">
    <source>
        <dbReference type="ARBA" id="ARBA00022452"/>
    </source>
</evidence>
<dbReference type="Proteomes" id="UP000217349">
    <property type="component" value="Chromosome"/>
</dbReference>
<dbReference type="Gene3D" id="2.170.130.10">
    <property type="entry name" value="TonB-dependent receptor, plug domain"/>
    <property type="match status" value="1"/>
</dbReference>
<evidence type="ECO:0000256" key="5">
    <source>
        <dbReference type="ARBA" id="ARBA00022729"/>
    </source>
</evidence>
<dbReference type="Gene3D" id="2.40.170.20">
    <property type="entry name" value="TonB-dependent receptor, beta-barrel domain"/>
    <property type="match status" value="1"/>
</dbReference>
<keyword evidence="9" id="KW-0998">Cell outer membrane</keyword>
<dbReference type="SUPFAM" id="SSF56935">
    <property type="entry name" value="Porins"/>
    <property type="match status" value="1"/>
</dbReference>
<name>A0A290HBQ0_9BACT</name>
<proteinExistence type="inferred from homology"/>
<keyword evidence="7 10" id="KW-0472">Membrane</keyword>
<dbReference type="EMBL" id="CP023275">
    <property type="protein sequence ID" value="ATB68651.1"/>
    <property type="molecule type" value="Genomic_DNA"/>
</dbReference>
<evidence type="ECO:0000313" key="13">
    <source>
        <dbReference type="EMBL" id="ATB68651.1"/>
    </source>
</evidence>
<dbReference type="GO" id="GO:0009279">
    <property type="term" value="C:cell outer membrane"/>
    <property type="evidence" value="ECO:0007669"/>
    <property type="project" value="UniProtKB-SubCell"/>
</dbReference>
<evidence type="ECO:0000259" key="12">
    <source>
        <dbReference type="Pfam" id="PF07715"/>
    </source>
</evidence>
<evidence type="ECO:0000256" key="9">
    <source>
        <dbReference type="ARBA" id="ARBA00023237"/>
    </source>
</evidence>
<sequence>MKIILLIALSVGLLLADSLDSLLQEYKTTSDNSLQTVNEKIGHVIIYSQKEIRLMQYTKLNDILKELPLLNVNTNQFGLTNYSLIGSKTTTSGFFRFFINDHEISSGYDQSTSLSWSDLPLDFVDHVEIYYGESSFSFGNETGIYFVRIYTKSALKENGSELNGLVTTKGSHSESFTNSSSLENGWSYLMFLNHEQIKHTTLYDGHKLNTNGDKKYLYTDISNETTKINMGYTDVSKNNYAGLALDATPDSGQNLSKDFFINYTHYFLDDKSLKANLSVDVNDRSYDEANTQGIGLIPVLNFSNLGATIPKNFNEDLRFVKTNAYLSKSFDVEDNTFIAALNVKNKTYDVQNRETTNFMNQTRNVGNYNAFDEETTSSVLFQDNYKLNDTLILVANAKLDSYDRNAYLQDSTETLLRVGAIYTPTENWGFKSFYTQTALPPSFYNVDYADRTKPNLKSQQYYIYTLEAVYTKGDSKFGINYNHVDMDNFLYLTPVGFINIDRTITTNGLIFDYEYSFSDRDKIKLNYYTSNLSETVNNSTKGGFIKFMGGYQKFDYFTSVIYRNGYEYLNLDIPDSFDMSLGATYHVTKDLSYSIKASNILDKSTKSLYLENFGRTNFALDDNDRSVTFSFRWVF</sequence>
<dbReference type="GO" id="GO:0044718">
    <property type="term" value="P:siderophore transmembrane transport"/>
    <property type="evidence" value="ECO:0007669"/>
    <property type="project" value="TreeGrafter"/>
</dbReference>
<protein>
    <submittedName>
        <fullName evidence="13">Outer membrane protein</fullName>
    </submittedName>
</protein>
<feature type="domain" description="TonB-dependent receptor-like beta-barrel" evidence="11">
    <location>
        <begin position="209"/>
        <end position="599"/>
    </location>
</feature>
<dbReference type="InterPro" id="IPR000531">
    <property type="entry name" value="Beta-barrel_TonB"/>
</dbReference>
<keyword evidence="4" id="KW-0812">Transmembrane</keyword>
<evidence type="ECO:0000259" key="11">
    <source>
        <dbReference type="Pfam" id="PF00593"/>
    </source>
</evidence>
<keyword evidence="8" id="KW-0675">Receptor</keyword>
<dbReference type="Pfam" id="PF00593">
    <property type="entry name" value="TonB_dep_Rec_b-barrel"/>
    <property type="match status" value="1"/>
</dbReference>
<comment type="similarity">
    <text evidence="10">Belongs to the TonB-dependent receptor family.</text>
</comment>
<evidence type="ECO:0000256" key="6">
    <source>
        <dbReference type="ARBA" id="ARBA00023077"/>
    </source>
</evidence>
<evidence type="ECO:0000313" key="14">
    <source>
        <dbReference type="Proteomes" id="UP000217349"/>
    </source>
</evidence>
<dbReference type="InterPro" id="IPR039426">
    <property type="entry name" value="TonB-dep_rcpt-like"/>
</dbReference>
<dbReference type="AlphaFoldDB" id="A0A290HBQ0"/>
<evidence type="ECO:0000256" key="1">
    <source>
        <dbReference type="ARBA" id="ARBA00004571"/>
    </source>
</evidence>
<feature type="domain" description="TonB-dependent receptor plug" evidence="12">
    <location>
        <begin position="42"/>
        <end position="141"/>
    </location>
</feature>
<comment type="subcellular location">
    <subcellularLocation>
        <location evidence="1">Cell outer membrane</location>
        <topology evidence="1">Multi-pass membrane protein</topology>
    </subcellularLocation>
</comment>
<evidence type="ECO:0000256" key="10">
    <source>
        <dbReference type="RuleBase" id="RU003357"/>
    </source>
</evidence>
<dbReference type="InterPro" id="IPR037066">
    <property type="entry name" value="Plug_dom_sf"/>
</dbReference>
<accession>A0A290HBQ0</accession>
<keyword evidence="5" id="KW-0732">Signal</keyword>
<dbReference type="OrthoDB" id="5337294at2"/>
<dbReference type="InterPro" id="IPR012910">
    <property type="entry name" value="Plug_dom"/>
</dbReference>
<dbReference type="InterPro" id="IPR036942">
    <property type="entry name" value="Beta-barrel_TonB_sf"/>
</dbReference>
<dbReference type="RefSeq" id="WP_096045846.1">
    <property type="nucleotide sequence ID" value="NZ_CP023275.1"/>
</dbReference>
<evidence type="ECO:0000256" key="7">
    <source>
        <dbReference type="ARBA" id="ARBA00023136"/>
    </source>
</evidence>
<evidence type="ECO:0000256" key="2">
    <source>
        <dbReference type="ARBA" id="ARBA00022448"/>
    </source>
</evidence>